<proteinExistence type="predicted"/>
<name>X1PWG9_9ZZZZ</name>
<comment type="caution">
    <text evidence="1">The sequence shown here is derived from an EMBL/GenBank/DDBJ whole genome shotgun (WGS) entry which is preliminary data.</text>
</comment>
<dbReference type="EMBL" id="BARV01039569">
    <property type="protein sequence ID" value="GAI46906.1"/>
    <property type="molecule type" value="Genomic_DNA"/>
</dbReference>
<feature type="non-terminal residue" evidence="1">
    <location>
        <position position="1"/>
    </location>
</feature>
<reference evidence="1" key="1">
    <citation type="journal article" date="2014" name="Front. Microbiol.">
        <title>High frequency of phylogenetically diverse reductive dehalogenase-homologous genes in deep subseafloor sedimentary metagenomes.</title>
        <authorList>
            <person name="Kawai M."/>
            <person name="Futagami T."/>
            <person name="Toyoda A."/>
            <person name="Takaki Y."/>
            <person name="Nishi S."/>
            <person name="Hori S."/>
            <person name="Arai W."/>
            <person name="Tsubouchi T."/>
            <person name="Morono Y."/>
            <person name="Uchiyama I."/>
            <person name="Ito T."/>
            <person name="Fujiyama A."/>
            <person name="Inagaki F."/>
            <person name="Takami H."/>
        </authorList>
    </citation>
    <scope>NUCLEOTIDE SEQUENCE</scope>
    <source>
        <strain evidence="1">Expedition CK06-06</strain>
    </source>
</reference>
<organism evidence="1">
    <name type="scientific">marine sediment metagenome</name>
    <dbReference type="NCBI Taxonomy" id="412755"/>
    <lineage>
        <taxon>unclassified sequences</taxon>
        <taxon>metagenomes</taxon>
        <taxon>ecological metagenomes</taxon>
    </lineage>
</organism>
<gene>
    <name evidence="1" type="ORF">S06H3_60609</name>
</gene>
<protein>
    <submittedName>
        <fullName evidence="1">Uncharacterized protein</fullName>
    </submittedName>
</protein>
<accession>X1PWG9</accession>
<sequence>ITARVTAKKAGPPRNRLWDVRVTNTDASSGVLVDGFTVTP</sequence>
<dbReference type="AlphaFoldDB" id="X1PWG9"/>
<evidence type="ECO:0000313" key="1">
    <source>
        <dbReference type="EMBL" id="GAI46906.1"/>
    </source>
</evidence>